<keyword evidence="2" id="KW-1185">Reference proteome</keyword>
<name>M1DVU3_SOLTU</name>
<dbReference type="Gramene" id="PGSC0003DMT400095223">
    <property type="protein sequence ID" value="PGSC0003DMT400095223"/>
    <property type="gene ID" value="PGSC0003DMG400044794"/>
</dbReference>
<reference evidence="1" key="2">
    <citation type="submission" date="2015-06" db="UniProtKB">
        <authorList>
            <consortium name="EnsemblPlants"/>
        </authorList>
    </citation>
    <scope>IDENTIFICATION</scope>
    <source>
        <strain evidence="1">DM1-3 516 R44</strain>
    </source>
</reference>
<accession>M1DVU3</accession>
<reference evidence="2" key="1">
    <citation type="journal article" date="2011" name="Nature">
        <title>Genome sequence and analysis of the tuber crop potato.</title>
        <authorList>
            <consortium name="The Potato Genome Sequencing Consortium"/>
        </authorList>
    </citation>
    <scope>NUCLEOTIDE SEQUENCE [LARGE SCALE GENOMIC DNA]</scope>
    <source>
        <strain evidence="2">cv. DM1-3 516 R44</strain>
    </source>
</reference>
<dbReference type="Proteomes" id="UP000011115">
    <property type="component" value="Unassembled WGS sequence"/>
</dbReference>
<dbReference type="EnsemblPlants" id="PGSC0003DMT400095223">
    <property type="protein sequence ID" value="PGSC0003DMT400095223"/>
    <property type="gene ID" value="PGSC0003DMG400044794"/>
</dbReference>
<dbReference type="AlphaFoldDB" id="M1DVU3"/>
<dbReference type="HOGENOM" id="CLU_2065644_0_0_1"/>
<organism evidence="1 2">
    <name type="scientific">Solanum tuberosum</name>
    <name type="common">Potato</name>
    <dbReference type="NCBI Taxonomy" id="4113"/>
    <lineage>
        <taxon>Eukaryota</taxon>
        <taxon>Viridiplantae</taxon>
        <taxon>Streptophyta</taxon>
        <taxon>Embryophyta</taxon>
        <taxon>Tracheophyta</taxon>
        <taxon>Spermatophyta</taxon>
        <taxon>Magnoliopsida</taxon>
        <taxon>eudicotyledons</taxon>
        <taxon>Gunneridae</taxon>
        <taxon>Pentapetalae</taxon>
        <taxon>asterids</taxon>
        <taxon>lamiids</taxon>
        <taxon>Solanales</taxon>
        <taxon>Solanaceae</taxon>
        <taxon>Solanoideae</taxon>
        <taxon>Solaneae</taxon>
        <taxon>Solanum</taxon>
    </lineage>
</organism>
<dbReference type="InParanoid" id="M1DVU3"/>
<evidence type="ECO:0000313" key="2">
    <source>
        <dbReference type="Proteomes" id="UP000011115"/>
    </source>
</evidence>
<protein>
    <submittedName>
        <fullName evidence="1">Uncharacterized protein</fullName>
    </submittedName>
</protein>
<sequence length="119" mass="13481">MAQRAQLNQRQQHYSKILSKIRNLIDVAAGLKIEDENDLVQALKDDLLSILKVGDSLQGLVEKIAQLHINHARDYAPLMALIEDVKSICQSGPAILVVDQVHWRENRFREGARIEESDT</sequence>
<evidence type="ECO:0000313" key="1">
    <source>
        <dbReference type="EnsemblPlants" id="PGSC0003DMT400095223"/>
    </source>
</evidence>
<dbReference type="PaxDb" id="4113-PGSC0003DMT400095223"/>
<proteinExistence type="predicted"/>